<dbReference type="Pfam" id="PF02899">
    <property type="entry name" value="Phage_int_SAM_1"/>
    <property type="match status" value="1"/>
</dbReference>
<evidence type="ECO:0000256" key="3">
    <source>
        <dbReference type="ARBA" id="ARBA00015810"/>
    </source>
</evidence>
<dbReference type="NCBIfam" id="TIGR02225">
    <property type="entry name" value="recomb_XerD"/>
    <property type="match status" value="1"/>
</dbReference>
<dbReference type="GO" id="GO:0051301">
    <property type="term" value="P:cell division"/>
    <property type="evidence" value="ECO:0007669"/>
    <property type="project" value="UniProtKB-KW"/>
</dbReference>
<comment type="similarity">
    <text evidence="2 11">Belongs to the 'phage' integrase family. XerD subfamily.</text>
</comment>
<proteinExistence type="inferred from homology"/>
<dbReference type="InterPro" id="IPR004107">
    <property type="entry name" value="Integrase_SAM-like_N"/>
</dbReference>
<evidence type="ECO:0000313" key="14">
    <source>
        <dbReference type="EMBL" id="VEN75396.1"/>
    </source>
</evidence>
<dbReference type="NCBIfam" id="NF001399">
    <property type="entry name" value="PRK00283.1"/>
    <property type="match status" value="1"/>
</dbReference>
<dbReference type="GO" id="GO:0003677">
    <property type="term" value="F:DNA binding"/>
    <property type="evidence" value="ECO:0007669"/>
    <property type="project" value="UniProtKB-UniRule"/>
</dbReference>
<comment type="subcellular location">
    <subcellularLocation>
        <location evidence="1 11">Cytoplasm</location>
    </subcellularLocation>
</comment>
<evidence type="ECO:0000259" key="12">
    <source>
        <dbReference type="PROSITE" id="PS51898"/>
    </source>
</evidence>
<comment type="function">
    <text evidence="11">Site-specific tyrosine recombinase, which acts by catalyzing the cutting and rejoining of the recombining DNA molecules. The XerC-XerD complex is essential to convert dimers of the bacterial chromosome into monomers to permit their segregation at cell division. It also contributes to the segregational stability of plasmids.</text>
</comment>
<dbReference type="InterPro" id="IPR013762">
    <property type="entry name" value="Integrase-like_cat_sf"/>
</dbReference>
<dbReference type="PROSITE" id="PS51898">
    <property type="entry name" value="TYR_RECOMBINASE"/>
    <property type="match status" value="1"/>
</dbReference>
<feature type="domain" description="Tyr recombinase" evidence="12">
    <location>
        <begin position="112"/>
        <end position="295"/>
    </location>
</feature>
<dbReference type="CDD" id="cd00798">
    <property type="entry name" value="INT_XerDC_C"/>
    <property type="match status" value="1"/>
</dbReference>
<evidence type="ECO:0000256" key="9">
    <source>
        <dbReference type="ARBA" id="ARBA00023172"/>
    </source>
</evidence>
<sequence>MAAAPLMDALLDRHLGHLMAEKGLSSNTLAAYASDISGYLDFLERNGVERLSEQDAPLILRRLIDLKKSGLTARSRARSLVAIRGFYRFLTREKILEKDPSRMIDLPRAGLKLPHSLSRKEVLALLNAGGSPSCAEMRNSAMLHLLYAAGLRVSELVNLDVHHVNLEAGFVRVMGKGSRERIVPIGLAAKEKIMAYMEEGRPGLLKNVQSRCLFPARRGRPMTRQGFWKMFKKRARKAGISKEASPHTLRHSFATHLLDGGADLRAVQAMLGHVDISTTQIYTHVARDRLKEIHRRHHPRG</sequence>
<dbReference type="InterPro" id="IPR044068">
    <property type="entry name" value="CB"/>
</dbReference>
<dbReference type="PANTHER" id="PTHR30349:SF81">
    <property type="entry name" value="TYROSINE RECOMBINASE XERC"/>
    <property type="match status" value="1"/>
</dbReference>
<dbReference type="Gene3D" id="1.10.443.10">
    <property type="entry name" value="Intergrase catalytic core"/>
    <property type="match status" value="1"/>
</dbReference>
<dbReference type="InterPro" id="IPR023009">
    <property type="entry name" value="Tyrosine_recombinase_XerC/XerD"/>
</dbReference>
<dbReference type="GO" id="GO:0005737">
    <property type="term" value="C:cytoplasm"/>
    <property type="evidence" value="ECO:0007669"/>
    <property type="project" value="UniProtKB-SubCell"/>
</dbReference>
<dbReference type="InterPro" id="IPR002104">
    <property type="entry name" value="Integrase_catalytic"/>
</dbReference>
<dbReference type="GO" id="GO:0006313">
    <property type="term" value="P:DNA transposition"/>
    <property type="evidence" value="ECO:0007669"/>
    <property type="project" value="UniProtKB-UniRule"/>
</dbReference>
<dbReference type="InterPro" id="IPR011010">
    <property type="entry name" value="DNA_brk_join_enz"/>
</dbReference>
<dbReference type="AlphaFoldDB" id="A0A484HLV9"/>
<gene>
    <name evidence="11 14" type="primary">xerD</name>
    <name evidence="14" type="ORF">EPICR_80089</name>
</gene>
<keyword evidence="10 11" id="KW-0131">Cell cycle</keyword>
<organism evidence="14">
    <name type="scientific">uncultured Desulfobacteraceae bacterium</name>
    <dbReference type="NCBI Taxonomy" id="218296"/>
    <lineage>
        <taxon>Bacteria</taxon>
        <taxon>Pseudomonadati</taxon>
        <taxon>Thermodesulfobacteriota</taxon>
        <taxon>Desulfobacteria</taxon>
        <taxon>Desulfobacterales</taxon>
        <taxon>Desulfobacteraceae</taxon>
        <taxon>environmental samples</taxon>
    </lineage>
</organism>
<name>A0A484HLV9_9BACT</name>
<feature type="domain" description="Core-binding (CB)" evidence="13">
    <location>
        <begin position="5"/>
        <end position="91"/>
    </location>
</feature>
<keyword evidence="7 11" id="KW-0229">DNA integration</keyword>
<dbReference type="GO" id="GO:0009037">
    <property type="term" value="F:tyrosine-based site-specific recombinase activity"/>
    <property type="evidence" value="ECO:0007669"/>
    <property type="project" value="UniProtKB-UniRule"/>
</dbReference>
<evidence type="ECO:0000259" key="13">
    <source>
        <dbReference type="PROSITE" id="PS51900"/>
    </source>
</evidence>
<dbReference type="HAMAP" id="MF_01807">
    <property type="entry name" value="Recomb_XerD"/>
    <property type="match status" value="1"/>
</dbReference>
<dbReference type="Pfam" id="PF00589">
    <property type="entry name" value="Phage_integrase"/>
    <property type="match status" value="1"/>
</dbReference>
<dbReference type="HAMAP" id="MF_01808">
    <property type="entry name" value="Recomb_XerC_XerD"/>
    <property type="match status" value="1"/>
</dbReference>
<feature type="active site" evidence="11">
    <location>
        <position position="176"/>
    </location>
</feature>
<dbReference type="InterPro" id="IPR010998">
    <property type="entry name" value="Integrase_recombinase_N"/>
</dbReference>
<evidence type="ECO:0000256" key="5">
    <source>
        <dbReference type="ARBA" id="ARBA00022618"/>
    </source>
</evidence>
<dbReference type="GO" id="GO:0007059">
    <property type="term" value="P:chromosome segregation"/>
    <property type="evidence" value="ECO:0007669"/>
    <property type="project" value="UniProtKB-UniRule"/>
</dbReference>
<dbReference type="EMBL" id="CAACVI010000051">
    <property type="protein sequence ID" value="VEN75396.1"/>
    <property type="molecule type" value="Genomic_DNA"/>
</dbReference>
<evidence type="ECO:0000256" key="6">
    <source>
        <dbReference type="ARBA" id="ARBA00022829"/>
    </source>
</evidence>
<dbReference type="Gene3D" id="1.10.150.130">
    <property type="match status" value="1"/>
</dbReference>
<evidence type="ECO:0000256" key="10">
    <source>
        <dbReference type="ARBA" id="ARBA00023306"/>
    </source>
</evidence>
<keyword evidence="6 11" id="KW-0159">Chromosome partition</keyword>
<accession>A0A484HLV9</accession>
<dbReference type="SUPFAM" id="SSF56349">
    <property type="entry name" value="DNA breaking-rejoining enzymes"/>
    <property type="match status" value="1"/>
</dbReference>
<evidence type="ECO:0000256" key="1">
    <source>
        <dbReference type="ARBA" id="ARBA00004496"/>
    </source>
</evidence>
<evidence type="ECO:0000256" key="4">
    <source>
        <dbReference type="ARBA" id="ARBA00022490"/>
    </source>
</evidence>
<feature type="active site" evidence="11">
    <location>
        <position position="152"/>
    </location>
</feature>
<evidence type="ECO:0000256" key="8">
    <source>
        <dbReference type="ARBA" id="ARBA00023125"/>
    </source>
</evidence>
<keyword evidence="4 11" id="KW-0963">Cytoplasm</keyword>
<keyword evidence="9 11" id="KW-0233">DNA recombination</keyword>
<evidence type="ECO:0000256" key="2">
    <source>
        <dbReference type="ARBA" id="ARBA00010450"/>
    </source>
</evidence>
<feature type="active site" evidence="11">
    <location>
        <position position="273"/>
    </location>
</feature>
<reference evidence="14" key="1">
    <citation type="submission" date="2019-01" db="EMBL/GenBank/DDBJ databases">
        <authorList>
            <consortium name="Genoscope - CEA"/>
            <person name="William W."/>
        </authorList>
    </citation>
    <scope>NUCLEOTIDE SEQUENCE</scope>
    <source>
        <strain evidence="14">CR-1</strain>
    </source>
</reference>
<dbReference type="PROSITE" id="PS51900">
    <property type="entry name" value="CB"/>
    <property type="match status" value="1"/>
</dbReference>
<keyword evidence="5 11" id="KW-0132">Cell division</keyword>
<protein>
    <recommendedName>
        <fullName evidence="3 11">Tyrosine recombinase XerD</fullName>
    </recommendedName>
</protein>
<keyword evidence="8 11" id="KW-0238">DNA-binding</keyword>
<evidence type="ECO:0000256" key="7">
    <source>
        <dbReference type="ARBA" id="ARBA00022908"/>
    </source>
</evidence>
<feature type="active site" evidence="11">
    <location>
        <position position="247"/>
    </location>
</feature>
<feature type="active site" evidence="11">
    <location>
        <position position="250"/>
    </location>
</feature>
<evidence type="ECO:0000256" key="11">
    <source>
        <dbReference type="HAMAP-Rule" id="MF_01807"/>
    </source>
</evidence>
<dbReference type="InterPro" id="IPR011932">
    <property type="entry name" value="Recomb_XerD"/>
</dbReference>
<dbReference type="InterPro" id="IPR050090">
    <property type="entry name" value="Tyrosine_recombinase_XerCD"/>
</dbReference>
<feature type="active site" description="O-(3'-phospho-DNA)-tyrosine intermediate" evidence="11">
    <location>
        <position position="282"/>
    </location>
</feature>
<dbReference type="PANTHER" id="PTHR30349">
    <property type="entry name" value="PHAGE INTEGRASE-RELATED"/>
    <property type="match status" value="1"/>
</dbReference>
<comment type="subunit">
    <text evidence="11">Forms a cyclic heterotetrameric complex composed of two molecules of XerC and two molecules of XerD.</text>
</comment>
<dbReference type="SUPFAM" id="SSF47823">
    <property type="entry name" value="lambda integrase-like, N-terminal domain"/>
    <property type="match status" value="1"/>
</dbReference>